<dbReference type="AlphaFoldDB" id="A0AAN8S8L6"/>
<protein>
    <submittedName>
        <fullName evidence="2">Uncharacterized protein</fullName>
    </submittedName>
</protein>
<reference evidence="2 3" key="1">
    <citation type="submission" date="2023-10" db="EMBL/GenBank/DDBJ databases">
        <title>Genomes of two closely related lineages of the louse Polyplax serrata with different host specificities.</title>
        <authorList>
            <person name="Martinu J."/>
            <person name="Tarabai H."/>
            <person name="Stefka J."/>
            <person name="Hypsa V."/>
        </authorList>
    </citation>
    <scope>NUCLEOTIDE SEQUENCE [LARGE SCALE GENOMIC DNA]</scope>
    <source>
        <strain evidence="2">HR10_N</strain>
    </source>
</reference>
<proteinExistence type="predicted"/>
<dbReference type="Proteomes" id="UP001372834">
    <property type="component" value="Unassembled WGS sequence"/>
</dbReference>
<evidence type="ECO:0000313" key="2">
    <source>
        <dbReference type="EMBL" id="KAK6625029.1"/>
    </source>
</evidence>
<feature type="region of interest" description="Disordered" evidence="1">
    <location>
        <begin position="83"/>
        <end position="126"/>
    </location>
</feature>
<name>A0AAN8S8L6_POLSC</name>
<accession>A0AAN8S8L6</accession>
<comment type="caution">
    <text evidence="2">The sequence shown here is derived from an EMBL/GenBank/DDBJ whole genome shotgun (WGS) entry which is preliminary data.</text>
</comment>
<evidence type="ECO:0000313" key="3">
    <source>
        <dbReference type="Proteomes" id="UP001372834"/>
    </source>
</evidence>
<feature type="region of interest" description="Disordered" evidence="1">
    <location>
        <begin position="1"/>
        <end position="35"/>
    </location>
</feature>
<dbReference type="EMBL" id="JAWJWE010000037">
    <property type="protein sequence ID" value="KAK6625029.1"/>
    <property type="molecule type" value="Genomic_DNA"/>
</dbReference>
<feature type="compositionally biased region" description="Polar residues" evidence="1">
    <location>
        <begin position="156"/>
        <end position="176"/>
    </location>
</feature>
<feature type="region of interest" description="Disordered" evidence="1">
    <location>
        <begin position="146"/>
        <end position="177"/>
    </location>
</feature>
<gene>
    <name evidence="2" type="ORF">RUM43_005320</name>
</gene>
<sequence length="294" mass="32869">MNDPNDENVKAENGTEDAGENESETVYESDVTKSTDLKTFLEDSLGQLYLSLCYLSSNPNGTSLSALFSEESEYNNLDKSIEDMDEVERPSPNSENQTKEETTASSTGAPVPRKKKRPPRLEGLEKFAEITPKNQELLRLSLRLNANRPNTPTPRHGTSSNYSDADSGIGTTTPTKRISDLTGMSHFPWMKLNPDLYDNILGTSGVNRNQLTTRSNRSYNFESDSPRKTASFKSNRSLDIENIFLNRLSPTSEFRNFDVTSMQSLTIPMGSSDGRKIFKRSITSPEDLQNLNNK</sequence>
<feature type="compositionally biased region" description="Acidic residues" evidence="1">
    <location>
        <begin position="14"/>
        <end position="27"/>
    </location>
</feature>
<organism evidence="2 3">
    <name type="scientific">Polyplax serrata</name>
    <name type="common">Common mouse louse</name>
    <dbReference type="NCBI Taxonomy" id="468196"/>
    <lineage>
        <taxon>Eukaryota</taxon>
        <taxon>Metazoa</taxon>
        <taxon>Ecdysozoa</taxon>
        <taxon>Arthropoda</taxon>
        <taxon>Hexapoda</taxon>
        <taxon>Insecta</taxon>
        <taxon>Pterygota</taxon>
        <taxon>Neoptera</taxon>
        <taxon>Paraneoptera</taxon>
        <taxon>Psocodea</taxon>
        <taxon>Troctomorpha</taxon>
        <taxon>Phthiraptera</taxon>
        <taxon>Anoplura</taxon>
        <taxon>Polyplacidae</taxon>
        <taxon>Polyplax</taxon>
    </lineage>
</organism>
<evidence type="ECO:0000256" key="1">
    <source>
        <dbReference type="SAM" id="MobiDB-lite"/>
    </source>
</evidence>